<keyword evidence="2" id="KW-1185">Reference proteome</keyword>
<reference evidence="1" key="1">
    <citation type="submission" date="2007-10" db="EMBL/GenBank/DDBJ databases">
        <authorList>
            <person name="Fulton L."/>
            <person name="Clifton S."/>
            <person name="Fulton B."/>
            <person name="Xu J."/>
            <person name="Minx P."/>
            <person name="Pepin K.H."/>
            <person name="Johnson M."/>
            <person name="Thiruvilangam P."/>
            <person name="Bhonagiri V."/>
            <person name="Nash W.E."/>
            <person name="Mardis E.R."/>
            <person name="Wilson R.K."/>
        </authorList>
    </citation>
    <scope>NUCLEOTIDE SEQUENCE [LARGE SCALE GENOMIC DNA]</scope>
    <source>
        <strain evidence="1">DSM 15702</strain>
    </source>
</reference>
<gene>
    <name evidence="1" type="ORF">EUBSIR_02363</name>
</gene>
<evidence type="ECO:0000313" key="2">
    <source>
        <dbReference type="Proteomes" id="UP000005326"/>
    </source>
</evidence>
<reference evidence="1" key="2">
    <citation type="submission" date="2014-06" db="EMBL/GenBank/DDBJ databases">
        <title>Draft genome sequence of Eubacterium siraeum (DSM 15702).</title>
        <authorList>
            <person name="Sudarsanam P."/>
            <person name="Ley R."/>
            <person name="Guruge J."/>
            <person name="Turnbaugh P.J."/>
            <person name="Mahowald M."/>
            <person name="Liep D."/>
            <person name="Gordon J."/>
        </authorList>
    </citation>
    <scope>NUCLEOTIDE SEQUENCE</scope>
    <source>
        <strain evidence="1">DSM 15702</strain>
    </source>
</reference>
<dbReference type="Proteomes" id="UP000005326">
    <property type="component" value="Unassembled WGS sequence"/>
</dbReference>
<comment type="caution">
    <text evidence="1">The sequence shown here is derived from an EMBL/GenBank/DDBJ whole genome shotgun (WGS) entry which is preliminary data.</text>
</comment>
<evidence type="ECO:0000313" key="1">
    <source>
        <dbReference type="EMBL" id="EDR99747.1"/>
    </source>
</evidence>
<organism evidence="1 2">
    <name type="scientific">[Eubacterium] siraeum DSM 15702</name>
    <dbReference type="NCBI Taxonomy" id="428128"/>
    <lineage>
        <taxon>Bacteria</taxon>
        <taxon>Bacillati</taxon>
        <taxon>Bacillota</taxon>
        <taxon>Clostridia</taxon>
        <taxon>Eubacteriales</taxon>
        <taxon>Oscillospiraceae</taxon>
        <taxon>Oscillospiraceae incertae sedis</taxon>
    </lineage>
</organism>
<proteinExistence type="predicted"/>
<accession>B0MR92</accession>
<sequence length="43" mass="5147">MYLVHKKLLFSFANQFSLPYIVRYNNSQSLRQLCESIIACFIF</sequence>
<name>B0MR92_9FIRM</name>
<protein>
    <submittedName>
        <fullName evidence="1">Uncharacterized protein</fullName>
    </submittedName>
</protein>
<dbReference type="EMBL" id="ABCA03000054">
    <property type="protein sequence ID" value="EDR99747.1"/>
    <property type="molecule type" value="Genomic_DNA"/>
</dbReference>
<dbReference type="AlphaFoldDB" id="B0MR92"/>